<evidence type="ECO:0000256" key="6">
    <source>
        <dbReference type="ARBA" id="ARBA00023136"/>
    </source>
</evidence>
<dbReference type="Pfam" id="PF05631">
    <property type="entry name" value="MFS_5"/>
    <property type="match status" value="1"/>
</dbReference>
<feature type="signal peptide" evidence="8">
    <location>
        <begin position="1"/>
        <end position="19"/>
    </location>
</feature>
<evidence type="ECO:0000256" key="5">
    <source>
        <dbReference type="ARBA" id="ARBA00022989"/>
    </source>
</evidence>
<evidence type="ECO:0000256" key="2">
    <source>
        <dbReference type="ARBA" id="ARBA00022448"/>
    </source>
</evidence>
<evidence type="ECO:0000256" key="4">
    <source>
        <dbReference type="ARBA" id="ARBA00022692"/>
    </source>
</evidence>
<keyword evidence="4" id="KW-0812">Transmembrane</keyword>
<protein>
    <submittedName>
        <fullName evidence="9">Uncharacterized protein</fullName>
    </submittedName>
</protein>
<accession>A0A8H6IF16</accession>
<keyword evidence="2" id="KW-0813">Transport</keyword>
<dbReference type="InterPro" id="IPR008509">
    <property type="entry name" value="MOT2/MFSD5"/>
</dbReference>
<keyword evidence="3" id="KW-1003">Cell membrane</keyword>
<dbReference type="OrthoDB" id="263957at2759"/>
<feature type="region of interest" description="Disordered" evidence="7">
    <location>
        <begin position="165"/>
        <end position="185"/>
    </location>
</feature>
<dbReference type="PANTHER" id="PTHR23516">
    <property type="entry name" value="SAM (S-ADENOSYL METHIONINE) TRANSPORTER"/>
    <property type="match status" value="1"/>
</dbReference>
<proteinExistence type="predicted"/>
<evidence type="ECO:0000313" key="10">
    <source>
        <dbReference type="Proteomes" id="UP000521943"/>
    </source>
</evidence>
<evidence type="ECO:0000256" key="3">
    <source>
        <dbReference type="ARBA" id="ARBA00022475"/>
    </source>
</evidence>
<gene>
    <name evidence="9" type="ORF">DFP72DRAFT_1130142</name>
</gene>
<reference evidence="9 10" key="1">
    <citation type="submission" date="2020-07" db="EMBL/GenBank/DDBJ databases">
        <title>Comparative genomics of pyrophilous fungi reveals a link between fire events and developmental genes.</title>
        <authorList>
            <consortium name="DOE Joint Genome Institute"/>
            <person name="Steindorff A.S."/>
            <person name="Carver A."/>
            <person name="Calhoun S."/>
            <person name="Stillman K."/>
            <person name="Liu H."/>
            <person name="Lipzen A."/>
            <person name="Pangilinan J."/>
            <person name="Labutti K."/>
            <person name="Bruns T.D."/>
            <person name="Grigoriev I.V."/>
        </authorList>
    </citation>
    <scope>NUCLEOTIDE SEQUENCE [LARGE SCALE GENOMIC DNA]</scope>
    <source>
        <strain evidence="9 10">CBS 144469</strain>
    </source>
</reference>
<comment type="subcellular location">
    <subcellularLocation>
        <location evidence="1">Cell membrane</location>
        <topology evidence="1">Multi-pass membrane protein</topology>
    </subcellularLocation>
</comment>
<dbReference type="GO" id="GO:0015098">
    <property type="term" value="F:molybdate ion transmembrane transporter activity"/>
    <property type="evidence" value="ECO:0007669"/>
    <property type="project" value="InterPro"/>
</dbReference>
<dbReference type="EMBL" id="JACGCI010000004">
    <property type="protein sequence ID" value="KAF6764410.1"/>
    <property type="molecule type" value="Genomic_DNA"/>
</dbReference>
<comment type="caution">
    <text evidence="9">The sequence shown here is derived from an EMBL/GenBank/DDBJ whole genome shotgun (WGS) entry which is preliminary data.</text>
</comment>
<sequence>MRFLPSLLLGHLLHGISISIHFSFESCHVSSSASAGVPPAALSTIMGCATLTNGLFATAAGVVSNQLVGVTGSFAAPFIARAGLLGLAWVVIRGTWTENWSSGGGQADTDLFHGAQVGPGLGYRQARPSPPRAQPHLTCAQGSMYLFVFLTGHPLCKKIARSPASLSARSSPPPDQHDARLARLNHPRSTLHTLSRIPGEQERRSNFRGRWLVIDGVCKVEQPSRSLRTLNSDKKSRCLVFVPSKHVWGFTSPSRAGYALSSLLGIPLNIFVVATLMTGVSSARYAVLTFSSLMIYLVFVSRAETYAGHAQWTTASVQATSAFCRGTVDGKKHG</sequence>
<evidence type="ECO:0000256" key="1">
    <source>
        <dbReference type="ARBA" id="ARBA00004651"/>
    </source>
</evidence>
<name>A0A8H6IF16_9AGAR</name>
<keyword evidence="5" id="KW-1133">Transmembrane helix</keyword>
<evidence type="ECO:0000313" key="9">
    <source>
        <dbReference type="EMBL" id="KAF6764410.1"/>
    </source>
</evidence>
<dbReference type="Proteomes" id="UP000521943">
    <property type="component" value="Unassembled WGS sequence"/>
</dbReference>
<keyword evidence="8" id="KW-0732">Signal</keyword>
<dbReference type="GO" id="GO:0005886">
    <property type="term" value="C:plasma membrane"/>
    <property type="evidence" value="ECO:0007669"/>
    <property type="project" value="UniProtKB-SubCell"/>
</dbReference>
<evidence type="ECO:0000256" key="8">
    <source>
        <dbReference type="SAM" id="SignalP"/>
    </source>
</evidence>
<keyword evidence="10" id="KW-1185">Reference proteome</keyword>
<dbReference type="PANTHER" id="PTHR23516:SF1">
    <property type="entry name" value="MOLYBDATE-ANION TRANSPORTER"/>
    <property type="match status" value="1"/>
</dbReference>
<keyword evidence="6" id="KW-0472">Membrane</keyword>
<feature type="chain" id="PRO_5034695743" evidence="8">
    <location>
        <begin position="20"/>
        <end position="334"/>
    </location>
</feature>
<dbReference type="AlphaFoldDB" id="A0A8H6IF16"/>
<organism evidence="9 10">
    <name type="scientific">Ephemerocybe angulata</name>
    <dbReference type="NCBI Taxonomy" id="980116"/>
    <lineage>
        <taxon>Eukaryota</taxon>
        <taxon>Fungi</taxon>
        <taxon>Dikarya</taxon>
        <taxon>Basidiomycota</taxon>
        <taxon>Agaricomycotina</taxon>
        <taxon>Agaricomycetes</taxon>
        <taxon>Agaricomycetidae</taxon>
        <taxon>Agaricales</taxon>
        <taxon>Agaricineae</taxon>
        <taxon>Psathyrellaceae</taxon>
        <taxon>Ephemerocybe</taxon>
    </lineage>
</organism>
<evidence type="ECO:0000256" key="7">
    <source>
        <dbReference type="SAM" id="MobiDB-lite"/>
    </source>
</evidence>